<name>A0A6N2MTW4_SALVM</name>
<dbReference type="AlphaFoldDB" id="A0A6N2MTW4"/>
<dbReference type="EMBL" id="CAADRP010001818">
    <property type="protein sequence ID" value="VFU52994.1"/>
    <property type="molecule type" value="Genomic_DNA"/>
</dbReference>
<feature type="compositionally biased region" description="Acidic residues" evidence="1">
    <location>
        <begin position="12"/>
        <end position="22"/>
    </location>
</feature>
<feature type="compositionally biased region" description="Basic and acidic residues" evidence="1">
    <location>
        <begin position="1"/>
        <end position="11"/>
    </location>
</feature>
<gene>
    <name evidence="2" type="ORF">SVIM_LOCUS367064</name>
</gene>
<evidence type="ECO:0000256" key="1">
    <source>
        <dbReference type="SAM" id="MobiDB-lite"/>
    </source>
</evidence>
<feature type="region of interest" description="Disordered" evidence="1">
    <location>
        <begin position="43"/>
        <end position="67"/>
    </location>
</feature>
<organism evidence="2">
    <name type="scientific">Salix viminalis</name>
    <name type="common">Common osier</name>
    <name type="synonym">Basket willow</name>
    <dbReference type="NCBI Taxonomy" id="40686"/>
    <lineage>
        <taxon>Eukaryota</taxon>
        <taxon>Viridiplantae</taxon>
        <taxon>Streptophyta</taxon>
        <taxon>Embryophyta</taxon>
        <taxon>Tracheophyta</taxon>
        <taxon>Spermatophyta</taxon>
        <taxon>Magnoliopsida</taxon>
        <taxon>eudicotyledons</taxon>
        <taxon>Gunneridae</taxon>
        <taxon>Pentapetalae</taxon>
        <taxon>rosids</taxon>
        <taxon>fabids</taxon>
        <taxon>Malpighiales</taxon>
        <taxon>Salicaceae</taxon>
        <taxon>Saliceae</taxon>
        <taxon>Salix</taxon>
    </lineage>
</organism>
<protein>
    <submittedName>
        <fullName evidence="2">Uncharacterized protein</fullName>
    </submittedName>
</protein>
<evidence type="ECO:0000313" key="2">
    <source>
        <dbReference type="EMBL" id="VFU52994.1"/>
    </source>
</evidence>
<accession>A0A6N2MTW4</accession>
<feature type="region of interest" description="Disordered" evidence="1">
    <location>
        <begin position="1"/>
        <end position="22"/>
    </location>
</feature>
<proteinExistence type="predicted"/>
<sequence>MDSLKNERLDFDDNEPEYEPEEYGGWIYDDKEIEQEDVQKVEMSGGEHEEMLMRGEGDLVEEELKRP</sequence>
<reference evidence="2" key="1">
    <citation type="submission" date="2019-03" db="EMBL/GenBank/DDBJ databases">
        <authorList>
            <person name="Mank J."/>
            <person name="Almeida P."/>
        </authorList>
    </citation>
    <scope>NUCLEOTIDE SEQUENCE</scope>
    <source>
        <strain evidence="2">78183</strain>
    </source>
</reference>